<evidence type="ECO:0000313" key="2">
    <source>
        <dbReference type="Proteomes" id="UP000596661"/>
    </source>
</evidence>
<protein>
    <submittedName>
        <fullName evidence="1">Uncharacterized protein</fullName>
    </submittedName>
</protein>
<reference evidence="1" key="2">
    <citation type="submission" date="2021-03" db="UniProtKB">
        <authorList>
            <consortium name="EnsemblPlants"/>
        </authorList>
    </citation>
    <scope>IDENTIFICATION</scope>
</reference>
<accession>A0A803P219</accession>
<sequence length="91" mass="10094">MHIDKNDIGGGIKMTRCVREKRTTTPPEDFESAKVRVAMTTDLQGLKTLSRVRYSHPPAICNWGPHACNYGPPYCNSGSHACNWGSPSYNL</sequence>
<organism evidence="1 2">
    <name type="scientific">Cannabis sativa</name>
    <name type="common">Hemp</name>
    <name type="synonym">Marijuana</name>
    <dbReference type="NCBI Taxonomy" id="3483"/>
    <lineage>
        <taxon>Eukaryota</taxon>
        <taxon>Viridiplantae</taxon>
        <taxon>Streptophyta</taxon>
        <taxon>Embryophyta</taxon>
        <taxon>Tracheophyta</taxon>
        <taxon>Spermatophyta</taxon>
        <taxon>Magnoliopsida</taxon>
        <taxon>eudicotyledons</taxon>
        <taxon>Gunneridae</taxon>
        <taxon>Pentapetalae</taxon>
        <taxon>rosids</taxon>
        <taxon>fabids</taxon>
        <taxon>Rosales</taxon>
        <taxon>Cannabaceae</taxon>
        <taxon>Cannabis</taxon>
    </lineage>
</organism>
<dbReference type="EnsemblPlants" id="evm.model.02.672">
    <property type="protein sequence ID" value="cds.evm.model.02.672"/>
    <property type="gene ID" value="evm.TU.02.672"/>
</dbReference>
<reference evidence="1" key="1">
    <citation type="submission" date="2018-11" db="EMBL/GenBank/DDBJ databases">
        <authorList>
            <person name="Grassa J C."/>
        </authorList>
    </citation>
    <scope>NUCLEOTIDE SEQUENCE [LARGE SCALE GENOMIC DNA]</scope>
</reference>
<keyword evidence="2" id="KW-1185">Reference proteome</keyword>
<dbReference type="EMBL" id="UZAU01000128">
    <property type="status" value="NOT_ANNOTATED_CDS"/>
    <property type="molecule type" value="Genomic_DNA"/>
</dbReference>
<evidence type="ECO:0000313" key="1">
    <source>
        <dbReference type="EnsemblPlants" id="cds.evm.model.02.672"/>
    </source>
</evidence>
<proteinExistence type="predicted"/>
<dbReference type="Proteomes" id="UP000596661">
    <property type="component" value="Chromosome 2"/>
</dbReference>
<dbReference type="AlphaFoldDB" id="A0A803P219"/>
<dbReference type="Gramene" id="evm.model.02.672">
    <property type="protein sequence ID" value="cds.evm.model.02.672"/>
    <property type="gene ID" value="evm.TU.02.672"/>
</dbReference>
<name>A0A803P219_CANSA</name>